<dbReference type="Pfam" id="PF00078">
    <property type="entry name" value="RVT_1"/>
    <property type="match status" value="1"/>
</dbReference>
<gene>
    <name evidence="2" type="primary">ltrA</name>
    <name evidence="2" type="ORF">NG743_06450</name>
</gene>
<name>A0ABY5M1L7_9CYAN</name>
<dbReference type="CDD" id="cd00085">
    <property type="entry name" value="HNHc"/>
    <property type="match status" value="1"/>
</dbReference>
<dbReference type="EMBL" id="CP099464">
    <property type="protein sequence ID" value="UUO16666.1"/>
    <property type="molecule type" value="Genomic_DNA"/>
</dbReference>
<dbReference type="Pfam" id="PF13655">
    <property type="entry name" value="RVT_N"/>
    <property type="match status" value="1"/>
</dbReference>
<dbReference type="Gene3D" id="1.10.30.50">
    <property type="match status" value="1"/>
</dbReference>
<keyword evidence="3" id="KW-1185">Reference proteome</keyword>
<dbReference type="GO" id="GO:0003964">
    <property type="term" value="F:RNA-directed DNA polymerase activity"/>
    <property type="evidence" value="ECO:0007669"/>
    <property type="project" value="UniProtKB-KW"/>
</dbReference>
<dbReference type="Pfam" id="PF01844">
    <property type="entry name" value="HNH"/>
    <property type="match status" value="1"/>
</dbReference>
<dbReference type="InterPro" id="IPR025960">
    <property type="entry name" value="RVT_N"/>
</dbReference>
<accession>A0ABY5M1L7</accession>
<dbReference type="InterPro" id="IPR043502">
    <property type="entry name" value="DNA/RNA_pol_sf"/>
</dbReference>
<dbReference type="PANTHER" id="PTHR34047">
    <property type="entry name" value="NUCLEAR INTRON MATURASE 1, MITOCHONDRIAL-RELATED"/>
    <property type="match status" value="1"/>
</dbReference>
<dbReference type="InterPro" id="IPR003615">
    <property type="entry name" value="HNH_nuc"/>
</dbReference>
<dbReference type="InterPro" id="IPR051083">
    <property type="entry name" value="GrpII_Intron_Splice-Mob/Def"/>
</dbReference>
<dbReference type="InterPro" id="IPR000477">
    <property type="entry name" value="RT_dom"/>
</dbReference>
<dbReference type="SUPFAM" id="SSF56672">
    <property type="entry name" value="DNA/RNA polymerases"/>
    <property type="match status" value="1"/>
</dbReference>
<dbReference type="RefSeq" id="WP_257121715.1">
    <property type="nucleotide sequence ID" value="NZ_CP099464.1"/>
</dbReference>
<evidence type="ECO:0000313" key="3">
    <source>
        <dbReference type="Proteomes" id="UP001057561"/>
    </source>
</evidence>
<dbReference type="NCBIfam" id="TIGR04416">
    <property type="entry name" value="group_II_RT_mat"/>
    <property type="match status" value="1"/>
</dbReference>
<feature type="domain" description="Reverse transcriptase" evidence="1">
    <location>
        <begin position="88"/>
        <end position="335"/>
    </location>
</feature>
<dbReference type="PANTHER" id="PTHR34047:SF10">
    <property type="entry name" value="GROUP II INTRON-ASSOCIATED OPEN READING FRAME"/>
    <property type="match status" value="1"/>
</dbReference>
<protein>
    <submittedName>
        <fullName evidence="2">Group II intron reverse transcriptase/maturase</fullName>
        <ecNumber evidence="2">2.7.7.49</ecNumber>
    </submittedName>
</protein>
<dbReference type="EC" id="2.7.7.49" evidence="2"/>
<keyword evidence="2" id="KW-0548">Nucleotidyltransferase</keyword>
<organism evidence="2 3">
    <name type="scientific">Dolichospermum heterosporum TAC447</name>
    <dbReference type="NCBI Taxonomy" id="747523"/>
    <lineage>
        <taxon>Bacteria</taxon>
        <taxon>Bacillati</taxon>
        <taxon>Cyanobacteriota</taxon>
        <taxon>Cyanophyceae</taxon>
        <taxon>Nostocales</taxon>
        <taxon>Aphanizomenonaceae</taxon>
        <taxon>Dolichospermum</taxon>
        <taxon>Dolichospermum heterosporum</taxon>
    </lineage>
</organism>
<dbReference type="PROSITE" id="PS50878">
    <property type="entry name" value="RT_POL"/>
    <property type="match status" value="1"/>
</dbReference>
<evidence type="ECO:0000259" key="1">
    <source>
        <dbReference type="PROSITE" id="PS50878"/>
    </source>
</evidence>
<keyword evidence="2" id="KW-0808">Transferase</keyword>
<dbReference type="InterPro" id="IPR030931">
    <property type="entry name" value="Group_II_RT_mat"/>
</dbReference>
<dbReference type="SMART" id="SM00507">
    <property type="entry name" value="HNHc"/>
    <property type="match status" value="1"/>
</dbReference>
<dbReference type="Pfam" id="PF08388">
    <property type="entry name" value="GIIM"/>
    <property type="match status" value="1"/>
</dbReference>
<dbReference type="InterPro" id="IPR013597">
    <property type="entry name" value="Mat_intron_G2"/>
</dbReference>
<evidence type="ECO:0000313" key="2">
    <source>
        <dbReference type="EMBL" id="UUO16666.1"/>
    </source>
</evidence>
<proteinExistence type="predicted"/>
<sequence length="570" mass="65614">MNTALQPMYEWKNIPWRKLEKNVFKLQRRIYQASNRGDVKTVHRLQRLLMKSWSAKCLAVRRVTQDNQGKKTAGVDGVKSLTPKQRLTLVSSLEINQKVNPTRRVRIPKPGSAEKRPLGIPTMNDRALQAIAKIALEPEWEAKFEENSYGFRPGRSCHDAVAAIFNSIRFVPKYALAADISKCFDQINHEALLRKIGTFPKLRRVIKAWLKSGVVDNGTLFPTEEGTPQGGVISPLLANIALHGLETRIRENYPEFTKVNGIRYTNGSWKPEIIRYADDFVILHRDLSVIQECKRITEEWLKDMGLELKPSKTRIAHTLEKVEGIAGFEFLGFNICQHKAGKHNSAKNPRKQILGFKTIITPTKEKAKRHYKKLVEIIEAHTALPQNLLIQKLNPVIRGWCNYYSTVVSQETFDTVAHLLFKRLLVWACRRHPRKGKKWVVRKYWQTHWNFKSPDGWELANPAKTSIKRHVKVKGNSSPYDGNWVYWATRKGEHPETPTKVATLLKKQKGKCPCCGLFFKTDDLLEIDHITPKSLGGKDEYKNWQLLHRHCHDKKTSEDGSINAKDVWYL</sequence>
<dbReference type="Proteomes" id="UP001057561">
    <property type="component" value="Chromosome"/>
</dbReference>
<dbReference type="CDD" id="cd01651">
    <property type="entry name" value="RT_G2_intron"/>
    <property type="match status" value="1"/>
</dbReference>
<keyword evidence="2" id="KW-0695">RNA-directed DNA polymerase</keyword>
<reference evidence="2" key="1">
    <citation type="submission" date="2022-06" db="EMBL/GenBank/DDBJ databases">
        <title>Nostosin G and Spiroidesin B from the Cyanobacterium Dolichospermum sp. NIES-1697.</title>
        <authorList>
            <person name="Phan C.-S."/>
            <person name="Mehjabin J.J."/>
            <person name="Anas A.R.J."/>
            <person name="Hayasaka M."/>
            <person name="Onoki R."/>
            <person name="Wang J."/>
            <person name="Umezawa T."/>
            <person name="Washio K."/>
            <person name="Morikawa M."/>
            <person name="Okino T."/>
        </authorList>
    </citation>
    <scope>NUCLEOTIDE SEQUENCE</scope>
    <source>
        <strain evidence="2">NIES-1697</strain>
    </source>
</reference>
<dbReference type="InterPro" id="IPR002711">
    <property type="entry name" value="HNH"/>
</dbReference>